<comment type="caution">
    <text evidence="1">The sequence shown here is derived from an EMBL/GenBank/DDBJ whole genome shotgun (WGS) entry which is preliminary data.</text>
</comment>
<proteinExistence type="predicted"/>
<protein>
    <submittedName>
        <fullName evidence="1">Uncharacterized protein</fullName>
    </submittedName>
</protein>
<sequence>MSLDVSILHGKAKEEFDKNPCLVDSPGEIAECAKSKLSAVGFQVYDVMFLDANVDPAESPDKARFLRLEARYSDSPDKHIFTFAILKPGGKYKLLWLQSAVATK</sequence>
<reference evidence="1" key="1">
    <citation type="submission" date="2024-07" db="EMBL/GenBank/DDBJ databases">
        <title>Metagenome and Metagenome-Assembled Genomes of Archaea from a hot spring from the geothermal field of Los Azufres, Mexico.</title>
        <authorList>
            <person name="Marin-Paredes R."/>
            <person name="Martinez-Romero E."/>
            <person name="Servin-Garciduenas L.E."/>
        </authorList>
    </citation>
    <scope>NUCLEOTIDE SEQUENCE</scope>
</reference>
<accession>A0ACC6UYU6</accession>
<evidence type="ECO:0000313" key="2">
    <source>
        <dbReference type="Proteomes" id="UP000033636"/>
    </source>
</evidence>
<dbReference type="Proteomes" id="UP000033636">
    <property type="component" value="Unassembled WGS sequence"/>
</dbReference>
<evidence type="ECO:0000313" key="1">
    <source>
        <dbReference type="EMBL" id="MFB6489987.1"/>
    </source>
</evidence>
<organism evidence="1 2">
    <name type="scientific">Thermoproteus sp. AZ2</name>
    <dbReference type="NCBI Taxonomy" id="1609232"/>
    <lineage>
        <taxon>Archaea</taxon>
        <taxon>Thermoproteota</taxon>
        <taxon>Thermoprotei</taxon>
        <taxon>Thermoproteales</taxon>
        <taxon>Thermoproteaceae</taxon>
        <taxon>Thermoproteus</taxon>
    </lineage>
</organism>
<dbReference type="EMBL" id="JZWT02000003">
    <property type="protein sequence ID" value="MFB6489987.1"/>
    <property type="molecule type" value="Genomic_DNA"/>
</dbReference>
<gene>
    <name evidence="1" type="ORF">TU35_001865</name>
</gene>
<name>A0ACC6UYU6_9CREN</name>